<dbReference type="AlphaFoldDB" id="A0A0P7HYX2"/>
<feature type="transmembrane region" description="Helical" evidence="1">
    <location>
        <begin position="187"/>
        <end position="207"/>
    </location>
</feature>
<keyword evidence="1" id="KW-1133">Transmembrane helix</keyword>
<keyword evidence="1" id="KW-0472">Membrane</keyword>
<evidence type="ECO:0000313" key="3">
    <source>
        <dbReference type="EMBL" id="KPN29530.1"/>
    </source>
</evidence>
<dbReference type="GO" id="GO:0006508">
    <property type="term" value="P:proteolysis"/>
    <property type="evidence" value="ECO:0007669"/>
    <property type="project" value="UniProtKB-KW"/>
</dbReference>
<accession>A0A0P7HYX2</accession>
<feature type="transmembrane region" description="Helical" evidence="1">
    <location>
        <begin position="214"/>
        <end position="236"/>
    </location>
</feature>
<evidence type="ECO:0000313" key="4">
    <source>
        <dbReference type="Proteomes" id="UP000050535"/>
    </source>
</evidence>
<dbReference type="Proteomes" id="UP000050535">
    <property type="component" value="Unassembled WGS sequence"/>
</dbReference>
<feature type="transmembrane region" description="Helical" evidence="1">
    <location>
        <begin position="46"/>
        <end position="66"/>
    </location>
</feature>
<dbReference type="InterPro" id="IPR052710">
    <property type="entry name" value="CAAX_protease"/>
</dbReference>
<dbReference type="PATRIC" id="fig|699431.3.peg.262"/>
<sequence>MDSRLRAVGTGLGVGVAGLVGGNAIALLAVIGLVSVGVSITPVLNIILSLLLLTGLGFMGTAVLYLRYRDIPLRSLGFSLPSVKEFGLVIGALVASMVYLMVLGAILQSTGTESANNQVADLAMQNPEVVLYLLPGAYLLIGPGEELLFRGVVQNRIREAFSAVPAVLIASVIFAAVHVTSLVGSDASAILVSLVGLMGPSLLLGALYEYTRNLVVPILVHGTYDAIIFLALYAVATGTVEQSGNVAALIVAVLP</sequence>
<feature type="transmembrane region" description="Helical" evidence="1">
    <location>
        <begin position="129"/>
        <end position="148"/>
    </location>
</feature>
<dbReference type="PANTHER" id="PTHR36435">
    <property type="entry name" value="SLR1288 PROTEIN"/>
    <property type="match status" value="1"/>
</dbReference>
<organism evidence="3 4">
    <name type="scientific">Halolamina pelagica</name>
    <dbReference type="NCBI Taxonomy" id="699431"/>
    <lineage>
        <taxon>Archaea</taxon>
        <taxon>Methanobacteriati</taxon>
        <taxon>Methanobacteriota</taxon>
        <taxon>Stenosarchaea group</taxon>
        <taxon>Halobacteria</taxon>
        <taxon>Halobacteriales</taxon>
        <taxon>Haloferacaceae</taxon>
    </lineage>
</organism>
<feature type="transmembrane region" description="Helical" evidence="1">
    <location>
        <begin position="86"/>
        <end position="109"/>
    </location>
</feature>
<proteinExistence type="predicted"/>
<dbReference type="STRING" id="699431.SY89_00244"/>
<protein>
    <submittedName>
        <fullName evidence="3">CAAX amino terminal protease self-immunity</fullName>
    </submittedName>
</protein>
<evidence type="ECO:0000256" key="1">
    <source>
        <dbReference type="SAM" id="Phobius"/>
    </source>
</evidence>
<dbReference type="OrthoDB" id="275779at2157"/>
<keyword evidence="1" id="KW-0812">Transmembrane</keyword>
<dbReference type="PANTHER" id="PTHR36435:SF1">
    <property type="entry name" value="CAAX AMINO TERMINAL PROTEASE FAMILY PROTEIN"/>
    <property type="match status" value="1"/>
</dbReference>
<keyword evidence="3" id="KW-0378">Hydrolase</keyword>
<feature type="transmembrane region" description="Helical" evidence="1">
    <location>
        <begin position="12"/>
        <end position="40"/>
    </location>
</feature>
<keyword evidence="4" id="KW-1185">Reference proteome</keyword>
<keyword evidence="3" id="KW-0645">Protease</keyword>
<dbReference type="RefSeq" id="WP_054582812.1">
    <property type="nucleotide sequence ID" value="NZ_LGUC01000001.1"/>
</dbReference>
<feature type="transmembrane region" description="Helical" evidence="1">
    <location>
        <begin position="160"/>
        <end position="181"/>
    </location>
</feature>
<gene>
    <name evidence="3" type="ORF">SY89_00244</name>
</gene>
<dbReference type="GO" id="GO:0004175">
    <property type="term" value="F:endopeptidase activity"/>
    <property type="evidence" value="ECO:0007669"/>
    <property type="project" value="UniProtKB-ARBA"/>
</dbReference>
<feature type="domain" description="CAAX prenyl protease 2/Lysostaphin resistance protein A-like" evidence="2">
    <location>
        <begin position="131"/>
        <end position="227"/>
    </location>
</feature>
<dbReference type="GO" id="GO:0080120">
    <property type="term" value="P:CAAX-box protein maturation"/>
    <property type="evidence" value="ECO:0007669"/>
    <property type="project" value="UniProtKB-ARBA"/>
</dbReference>
<dbReference type="EMBL" id="LGUC01000001">
    <property type="protein sequence ID" value="KPN29530.1"/>
    <property type="molecule type" value="Genomic_DNA"/>
</dbReference>
<dbReference type="InterPro" id="IPR003675">
    <property type="entry name" value="Rce1/LyrA-like_dom"/>
</dbReference>
<evidence type="ECO:0000259" key="2">
    <source>
        <dbReference type="Pfam" id="PF02517"/>
    </source>
</evidence>
<dbReference type="Pfam" id="PF02517">
    <property type="entry name" value="Rce1-like"/>
    <property type="match status" value="1"/>
</dbReference>
<reference evidence="4" key="1">
    <citation type="submission" date="2013-11" db="EMBL/GenBank/DDBJ databases">
        <authorList>
            <person name="Hoang H.T."/>
            <person name="Killian M.L."/>
            <person name="Madson D.M."/>
            <person name="Arruda P.H.E."/>
            <person name="Sun D."/>
            <person name="Schwartz K.J."/>
            <person name="Yoon K."/>
        </authorList>
    </citation>
    <scope>NUCLEOTIDE SEQUENCE [LARGE SCALE GENOMIC DNA]</scope>
    <source>
        <strain evidence="4">CDK2</strain>
    </source>
</reference>
<name>A0A0P7HYX2_9EURY</name>
<comment type="caution">
    <text evidence="3">The sequence shown here is derived from an EMBL/GenBank/DDBJ whole genome shotgun (WGS) entry which is preliminary data.</text>
</comment>